<gene>
    <name evidence="2" type="ORF">GD597_15610</name>
</gene>
<name>A0A8J8JVQ9_9BACT</name>
<dbReference type="SMART" id="SM00698">
    <property type="entry name" value="MORN"/>
    <property type="match status" value="2"/>
</dbReference>
<keyword evidence="1" id="KW-0677">Repeat</keyword>
<evidence type="ECO:0000256" key="1">
    <source>
        <dbReference type="ARBA" id="ARBA00022737"/>
    </source>
</evidence>
<dbReference type="EMBL" id="WHPF01000011">
    <property type="protein sequence ID" value="NNV56899.1"/>
    <property type="molecule type" value="Genomic_DNA"/>
</dbReference>
<dbReference type="PANTHER" id="PTHR43215">
    <property type="entry name" value="RADIAL SPOKE HEAD 1 HOMOLOG"/>
    <property type="match status" value="1"/>
</dbReference>
<dbReference type="RefSeq" id="WP_171608841.1">
    <property type="nucleotide sequence ID" value="NZ_WHPF01000011.1"/>
</dbReference>
<protein>
    <recommendedName>
        <fullName evidence="4">MORN repeat-containing protein</fullName>
    </recommendedName>
</protein>
<reference evidence="2" key="1">
    <citation type="submission" date="2019-10" db="EMBL/GenBank/DDBJ databases">
        <title>Draft genome sequence of Panacibacter sp. KCS-6.</title>
        <authorList>
            <person name="Yim K.J."/>
        </authorList>
    </citation>
    <scope>NUCLEOTIDE SEQUENCE</scope>
    <source>
        <strain evidence="2">KCS-6</strain>
    </source>
</reference>
<dbReference type="Gene3D" id="2.20.110.10">
    <property type="entry name" value="Histone H3 K4-specific methyltransferase SET7/9 N-terminal domain"/>
    <property type="match status" value="1"/>
</dbReference>
<evidence type="ECO:0008006" key="4">
    <source>
        <dbReference type="Google" id="ProtNLM"/>
    </source>
</evidence>
<sequence length="217" mass="24081">MLFILCSGKLYAQDSAAPCQVKMVNIMGSYAGECKNGFAIGKGEAKGADRYVGLFKNGLTNGKGTYYYGDNLYYSGNFQDGLKEGKGEIHNLRSNTKDSLIAGFWSADEYRGKKYITYTFSNTAIFDQVNINPSSEGGNTITISTSNNLILTNLIATDSNFLKQLNVFASPTKRTSTYEVDKFPARFEAVFSNGQACNIELYKQANWKIELLVYRLK</sequence>
<evidence type="ECO:0000313" key="3">
    <source>
        <dbReference type="Proteomes" id="UP000598971"/>
    </source>
</evidence>
<dbReference type="SUPFAM" id="SSF82185">
    <property type="entry name" value="Histone H3 K4-specific methyltransferase SET7/9 N-terminal domain"/>
    <property type="match status" value="1"/>
</dbReference>
<dbReference type="AlphaFoldDB" id="A0A8J8JVQ9"/>
<organism evidence="2 3">
    <name type="scientific">Limnovirga soli</name>
    <dbReference type="NCBI Taxonomy" id="2656915"/>
    <lineage>
        <taxon>Bacteria</taxon>
        <taxon>Pseudomonadati</taxon>
        <taxon>Bacteroidota</taxon>
        <taxon>Chitinophagia</taxon>
        <taxon>Chitinophagales</taxon>
        <taxon>Chitinophagaceae</taxon>
        <taxon>Limnovirga</taxon>
    </lineage>
</organism>
<evidence type="ECO:0000313" key="2">
    <source>
        <dbReference type="EMBL" id="NNV56899.1"/>
    </source>
</evidence>
<dbReference type="Proteomes" id="UP000598971">
    <property type="component" value="Unassembled WGS sequence"/>
</dbReference>
<accession>A0A8J8JVQ9</accession>
<dbReference type="PANTHER" id="PTHR43215:SF14">
    <property type="entry name" value="RADIAL SPOKE HEAD 1 HOMOLOG"/>
    <property type="match status" value="1"/>
</dbReference>
<keyword evidence="3" id="KW-1185">Reference proteome</keyword>
<proteinExistence type="predicted"/>
<dbReference type="InterPro" id="IPR003409">
    <property type="entry name" value="MORN"/>
</dbReference>
<comment type="caution">
    <text evidence="2">The sequence shown here is derived from an EMBL/GenBank/DDBJ whole genome shotgun (WGS) entry which is preliminary data.</text>
</comment>